<keyword evidence="8" id="KW-0572">Peptidoglycan-anchor</keyword>
<dbReference type="Pfam" id="PF04616">
    <property type="entry name" value="Glyco_hydro_43"/>
    <property type="match status" value="1"/>
</dbReference>
<feature type="compositionally biased region" description="Basic and acidic residues" evidence="11">
    <location>
        <begin position="657"/>
        <end position="709"/>
    </location>
</feature>
<evidence type="ECO:0000256" key="7">
    <source>
        <dbReference type="ARBA" id="ARBA00022801"/>
    </source>
</evidence>
<proteinExistence type="inferred from homology"/>
<dbReference type="PANTHER" id="PTHR43772">
    <property type="entry name" value="ENDO-1,4-BETA-XYLANASE"/>
    <property type="match status" value="1"/>
</dbReference>
<evidence type="ECO:0000256" key="8">
    <source>
        <dbReference type="ARBA" id="ARBA00023088"/>
    </source>
</evidence>
<protein>
    <submittedName>
        <fullName evidence="17">LPXTG-motif cell wall-anchored protein</fullName>
    </submittedName>
</protein>
<dbReference type="InterPro" id="IPR003343">
    <property type="entry name" value="Big_2"/>
</dbReference>
<evidence type="ECO:0000259" key="15">
    <source>
        <dbReference type="Pfam" id="PF02368"/>
    </source>
</evidence>
<dbReference type="Pfam" id="PF05270">
    <property type="entry name" value="AbfB"/>
    <property type="match status" value="1"/>
</dbReference>
<comment type="caution">
    <text evidence="17">The sequence shown here is derived from an EMBL/GenBank/DDBJ whole genome shotgun (WGS) entry which is preliminary data.</text>
</comment>
<keyword evidence="6 13" id="KW-0732">Signal</keyword>
<comment type="similarity">
    <text evidence="2">Belongs to the glycosyl hydrolase 43 family.</text>
</comment>
<dbReference type="SUPFAM" id="SSF75005">
    <property type="entry name" value="Arabinanase/levansucrase/invertase"/>
    <property type="match status" value="1"/>
</dbReference>
<dbReference type="Pfam" id="PF00746">
    <property type="entry name" value="Gram_pos_anchor"/>
    <property type="match status" value="1"/>
</dbReference>
<accession>A0ABT9ZH37</accession>
<evidence type="ECO:0000256" key="13">
    <source>
        <dbReference type="SAM" id="SignalP"/>
    </source>
</evidence>
<evidence type="ECO:0000256" key="5">
    <source>
        <dbReference type="ARBA" id="ARBA00022651"/>
    </source>
</evidence>
<dbReference type="InterPro" id="IPR052176">
    <property type="entry name" value="Glycosyl_Hydrlase_43_Enz"/>
</dbReference>
<feature type="domain" description="Gram-positive cocci surface proteins LPxTG" evidence="14">
    <location>
        <begin position="706"/>
        <end position="745"/>
    </location>
</feature>
<evidence type="ECO:0000256" key="1">
    <source>
        <dbReference type="ARBA" id="ARBA00004168"/>
    </source>
</evidence>
<dbReference type="Pfam" id="PF02368">
    <property type="entry name" value="Big_2"/>
    <property type="match status" value="1"/>
</dbReference>
<sequence>MKKLLLIVILFVSAYLSFSAISHADNPVIKDNFSADPAALVHDGKAYLYVGHDEASPNGNFFVLKKWSIYSSSDMENWELEGSLPRTAFEWAKNDSAWASQAIERDGKFYWYVTVLNGDSDDPGYSIGVAVSDHPVNGFKDAIGKPLITNKMTKSPESMGAEAWDDIDPTVFIDDDGQAYLYWGNTHLYYAKLKDNMIEIDGEIHQVTIDNMPGTFTEAPWLHKAHGNYYLSFAMNYPEELGYAISDSPTGPWEYKGKLMDALASDSNDKAASNTSHQAFLQFNDEWYFIYHTSALPTGGQYRRSVAIEKFQYNEDGTIDKIIPSASGVTSHSYAIQSFDDKKRYIRHLAGDVRMDPVGSEVLDSKWHLVKGLANDGEEYISFQAEHKPGFYLKRENDEIVLAKHDGTTEFMEEATFKAVPGLGDKEWTSYQSYTDETLYLTVQENYRLGLSTATSEKQRNIATFTVVQADIEGITLNKSSLSLIEGNVTTIQATVKPANVLQNKLVIYSTNPEIVTVSSQNEKEGVSTFTVKGLASGETDIVIETEDGRYTERVKVQVNQKEAVPSELKNVEISTNTKQKQVLVTGELIEGEGKNVTVKVISPNGDLEYIDQALVDDKNHFAFQYTIKSKQNGKYQVSIGATDLSEIYQTSFMYTKKPEQPDNDGKPIKPDDSDKPSNDKGNDEAEKDKDSESQDKDNETNDKHKNDGQQKLPNTATNLFNYMLAGLVMLLVGTFIYISQKRKKV</sequence>
<evidence type="ECO:0000256" key="2">
    <source>
        <dbReference type="ARBA" id="ARBA00009865"/>
    </source>
</evidence>
<feature type="chain" id="PRO_5045999113" evidence="13">
    <location>
        <begin position="25"/>
        <end position="746"/>
    </location>
</feature>
<feature type="domain" description="Alpha-L-arabinofuranosidase B arabinose-binding" evidence="16">
    <location>
        <begin position="336"/>
        <end position="466"/>
    </location>
</feature>
<keyword evidence="3" id="KW-0134">Cell wall</keyword>
<keyword evidence="7" id="KW-0378">Hydrolase</keyword>
<keyword evidence="12" id="KW-1133">Transmembrane helix</keyword>
<dbReference type="InterPro" id="IPR019931">
    <property type="entry name" value="LPXTG_anchor"/>
</dbReference>
<dbReference type="InterPro" id="IPR006710">
    <property type="entry name" value="Glyco_hydro_43"/>
</dbReference>
<feature type="domain" description="BIG2" evidence="15">
    <location>
        <begin position="473"/>
        <end position="544"/>
    </location>
</feature>
<dbReference type="InterPro" id="IPR036195">
    <property type="entry name" value="AbfB_ABD_sf"/>
</dbReference>
<dbReference type="SUPFAM" id="SSF110221">
    <property type="entry name" value="AbfB domain"/>
    <property type="match status" value="1"/>
</dbReference>
<dbReference type="InterPro" id="IPR007934">
    <property type="entry name" value="AbfB_ABD"/>
</dbReference>
<evidence type="ECO:0000256" key="4">
    <source>
        <dbReference type="ARBA" id="ARBA00022525"/>
    </source>
</evidence>
<dbReference type="EMBL" id="JAUSUD010000010">
    <property type="protein sequence ID" value="MDQ0231199.1"/>
    <property type="molecule type" value="Genomic_DNA"/>
</dbReference>
<evidence type="ECO:0000256" key="6">
    <source>
        <dbReference type="ARBA" id="ARBA00022729"/>
    </source>
</evidence>
<name>A0ABT9ZH37_9BACI</name>
<comment type="subcellular location">
    <subcellularLocation>
        <location evidence="1">Secreted</location>
        <location evidence="1">Cell wall</location>
        <topology evidence="1">Peptidoglycan-anchor</topology>
    </subcellularLocation>
</comment>
<dbReference type="Gene3D" id="2.80.10.50">
    <property type="match status" value="1"/>
</dbReference>
<evidence type="ECO:0000256" key="9">
    <source>
        <dbReference type="ARBA" id="ARBA00023277"/>
    </source>
</evidence>
<keyword evidence="4" id="KW-0964">Secreted</keyword>
<dbReference type="InterPro" id="IPR023296">
    <property type="entry name" value="Glyco_hydro_beta-prop_sf"/>
</dbReference>
<evidence type="ECO:0000256" key="10">
    <source>
        <dbReference type="ARBA" id="ARBA00023295"/>
    </source>
</evidence>
<dbReference type="NCBIfam" id="TIGR01167">
    <property type="entry name" value="LPXTG_anchor"/>
    <property type="match status" value="1"/>
</dbReference>
<evidence type="ECO:0000313" key="17">
    <source>
        <dbReference type="EMBL" id="MDQ0231199.1"/>
    </source>
</evidence>
<organism evidence="17 18">
    <name type="scientific">Metabacillus malikii</name>
    <dbReference type="NCBI Taxonomy" id="1504265"/>
    <lineage>
        <taxon>Bacteria</taxon>
        <taxon>Bacillati</taxon>
        <taxon>Bacillota</taxon>
        <taxon>Bacilli</taxon>
        <taxon>Bacillales</taxon>
        <taxon>Bacillaceae</taxon>
        <taxon>Metabacillus</taxon>
    </lineage>
</organism>
<keyword evidence="10" id="KW-0326">Glycosidase</keyword>
<keyword evidence="12" id="KW-0812">Transmembrane</keyword>
<dbReference type="InterPro" id="IPR008964">
    <property type="entry name" value="Invasin/intimin_cell_adhesion"/>
</dbReference>
<dbReference type="PANTHER" id="PTHR43772:SF2">
    <property type="entry name" value="PUTATIVE (AFU_ORTHOLOGUE AFUA_2G04480)-RELATED"/>
    <property type="match status" value="1"/>
</dbReference>
<dbReference type="Proteomes" id="UP001234495">
    <property type="component" value="Unassembled WGS sequence"/>
</dbReference>
<evidence type="ECO:0000313" key="18">
    <source>
        <dbReference type="Proteomes" id="UP001234495"/>
    </source>
</evidence>
<dbReference type="CDD" id="cd18618">
    <property type="entry name" value="GH43_Xsa43E-like"/>
    <property type="match status" value="1"/>
</dbReference>
<evidence type="ECO:0000259" key="14">
    <source>
        <dbReference type="Pfam" id="PF00746"/>
    </source>
</evidence>
<reference evidence="17 18" key="1">
    <citation type="submission" date="2023-07" db="EMBL/GenBank/DDBJ databases">
        <title>Genomic Encyclopedia of Type Strains, Phase IV (KMG-IV): sequencing the most valuable type-strain genomes for metagenomic binning, comparative biology and taxonomic classification.</title>
        <authorList>
            <person name="Goeker M."/>
        </authorList>
    </citation>
    <scope>NUCLEOTIDE SEQUENCE [LARGE SCALE GENOMIC DNA]</scope>
    <source>
        <strain evidence="17 18">DSM 29005</strain>
    </source>
</reference>
<evidence type="ECO:0000256" key="11">
    <source>
        <dbReference type="SAM" id="MobiDB-lite"/>
    </source>
</evidence>
<dbReference type="Gene3D" id="2.115.10.20">
    <property type="entry name" value="Glycosyl hydrolase domain, family 43"/>
    <property type="match status" value="1"/>
</dbReference>
<dbReference type="SUPFAM" id="SSF49373">
    <property type="entry name" value="Invasin/intimin cell-adhesion fragments"/>
    <property type="match status" value="1"/>
</dbReference>
<keyword evidence="9" id="KW-0119">Carbohydrate metabolism</keyword>
<evidence type="ECO:0000256" key="3">
    <source>
        <dbReference type="ARBA" id="ARBA00022512"/>
    </source>
</evidence>
<dbReference type="CDD" id="cd23265">
    <property type="entry name" value="beta-trefoil_ABD_ABFB-like"/>
    <property type="match status" value="1"/>
</dbReference>
<keyword evidence="12" id="KW-0472">Membrane</keyword>
<feature type="transmembrane region" description="Helical" evidence="12">
    <location>
        <begin position="720"/>
        <end position="739"/>
    </location>
</feature>
<dbReference type="RefSeq" id="WP_307341710.1">
    <property type="nucleotide sequence ID" value="NZ_JAUSUD010000010.1"/>
</dbReference>
<evidence type="ECO:0000256" key="12">
    <source>
        <dbReference type="SAM" id="Phobius"/>
    </source>
</evidence>
<feature type="signal peptide" evidence="13">
    <location>
        <begin position="1"/>
        <end position="24"/>
    </location>
</feature>
<keyword evidence="5" id="KW-0624">Polysaccharide degradation</keyword>
<dbReference type="Gene3D" id="2.60.40.1080">
    <property type="match status" value="1"/>
</dbReference>
<evidence type="ECO:0000259" key="16">
    <source>
        <dbReference type="Pfam" id="PF05270"/>
    </source>
</evidence>
<keyword evidence="18" id="KW-1185">Reference proteome</keyword>
<feature type="region of interest" description="Disordered" evidence="11">
    <location>
        <begin position="654"/>
        <end position="714"/>
    </location>
</feature>
<keyword evidence="5" id="KW-0858">Xylan degradation</keyword>
<gene>
    <name evidence="17" type="ORF">J2S19_002461</name>
</gene>